<evidence type="ECO:0000313" key="2">
    <source>
        <dbReference type="Proteomes" id="UP000004956"/>
    </source>
</evidence>
<dbReference type="PATRIC" id="fig|762967.3.peg.1285"/>
<dbReference type="Proteomes" id="UP000004956">
    <property type="component" value="Unassembled WGS sequence"/>
</dbReference>
<evidence type="ECO:0008006" key="3">
    <source>
        <dbReference type="Google" id="ProtNLM"/>
    </source>
</evidence>
<proteinExistence type="predicted"/>
<keyword evidence="2" id="KW-1185">Reference proteome</keyword>
<dbReference type="EMBL" id="AFBQ01000248">
    <property type="protein sequence ID" value="EHY31000.1"/>
    <property type="molecule type" value="Genomic_DNA"/>
</dbReference>
<name>H3KFW6_9BURK</name>
<sequence length="746" mass="78894">MIMPLVQSRRPSRPFSLRPSVLGILTTSILTASMNAVWAAPYQPVFQSEPGTEPDDPPEVVFSQSVSGDAADVFKPWYGTTWDGGWLITTSLKVKDGASVVIGRADEIFVIGADRVEIDDGASITFMGAPSVGGVNGPLSLKLENASLILSARQADPEVPLGGALTVDGRTEVSGSSSIRLKGLMVEDPDANHQATVILEWRPKELVFADEASRLVIEIGDNSAMLWNTKNQVNVPEGVPLKGMLVVGGDVTLHRQVRLLFGDLTDARPDVNLYFGRGSVLCFEAADPLGRTSSGSRLTAPEGTAVQFAPGSMLWVGDVVDSADMSNVLKKLDLEGAKVYGLEVLTVRGGLDGREEGHFIQNPDGSIGLVMGKRTFSGNFAGTLENIDLQSASRWLRNYYITAASADISSGLEQLALVPATAGGAESMLKSTALPVDVLARWLDPARIPEVAPGGDGVVIEFPPVLRRIPVEVTVGTVEGDGKVSGGSICGGESTDITGGFVRFDAVSRAGDWLIGFRFEGRSEEEKPRGRVGAKTERSTLGAQVWAAKPFDLGTVQAAFGWAGTDEKTDIVVGDALVRAKGSESMWTAGVTLLSNPVAGTSAYAGFRAVWLGGGDIDCSTQGETVMKTTTEEKIIGALSAGFTWSAEFAFGSWSSSWLPEAAGLSWSLSGEVRSGTKRTVTSSVTGSPVSADIRADYLDAHAFGAEVGATLRWRTSEVSMTASTRRGDRTQSTSLGARLTWFPFS</sequence>
<gene>
    <name evidence="1" type="ORF">HMPREF9440_01638</name>
</gene>
<dbReference type="AlphaFoldDB" id="H3KFW6"/>
<organism evidence="1 2">
    <name type="scientific">Sutterella parvirubra YIT 11816</name>
    <dbReference type="NCBI Taxonomy" id="762967"/>
    <lineage>
        <taxon>Bacteria</taxon>
        <taxon>Pseudomonadati</taxon>
        <taxon>Pseudomonadota</taxon>
        <taxon>Betaproteobacteria</taxon>
        <taxon>Burkholderiales</taxon>
        <taxon>Sutterellaceae</taxon>
        <taxon>Sutterella</taxon>
    </lineage>
</organism>
<comment type="caution">
    <text evidence="1">The sequence shown here is derived from an EMBL/GenBank/DDBJ whole genome shotgun (WGS) entry which is preliminary data.</text>
</comment>
<reference evidence="1 2" key="1">
    <citation type="submission" date="2011-11" db="EMBL/GenBank/DDBJ databases">
        <authorList>
            <person name="Weinstock G."/>
            <person name="Sodergren E."/>
            <person name="Clifton S."/>
            <person name="Fulton L."/>
            <person name="Fulton B."/>
            <person name="Courtney L."/>
            <person name="Fronick C."/>
            <person name="Harrison M."/>
            <person name="Strong C."/>
            <person name="Farmer C."/>
            <person name="Delahaunty K."/>
            <person name="Markovic C."/>
            <person name="Hall O."/>
            <person name="Minx P."/>
            <person name="Tomlinson C."/>
            <person name="Mitreva M."/>
            <person name="Hou S."/>
            <person name="Chen J."/>
            <person name="Wollam A."/>
            <person name="Pepin K.H."/>
            <person name="Johnson M."/>
            <person name="Bhonagiri V."/>
            <person name="Zhang X."/>
            <person name="Suruliraj S."/>
            <person name="Warren W."/>
            <person name="Chinwalla A."/>
            <person name="Mardis E.R."/>
            <person name="Wilson R.K."/>
        </authorList>
    </citation>
    <scope>NUCLEOTIDE SEQUENCE [LARGE SCALE GENOMIC DNA]</scope>
    <source>
        <strain evidence="1 2">YIT 11816</strain>
    </source>
</reference>
<evidence type="ECO:0000313" key="1">
    <source>
        <dbReference type="EMBL" id="EHY31000.1"/>
    </source>
</evidence>
<dbReference type="HOGENOM" id="CLU_372511_0_0_4"/>
<accession>H3KFW6</accession>
<protein>
    <recommendedName>
        <fullName evidence="3">Autotransporter domain-containing protein</fullName>
    </recommendedName>
</protein>